<protein>
    <submittedName>
        <fullName evidence="2">Uncharacterized protein</fullName>
    </submittedName>
</protein>
<feature type="compositionally biased region" description="Polar residues" evidence="1">
    <location>
        <begin position="14"/>
        <end position="27"/>
    </location>
</feature>
<organism evidence="2 3">
    <name type="scientific">Tetrabaena socialis</name>
    <dbReference type="NCBI Taxonomy" id="47790"/>
    <lineage>
        <taxon>Eukaryota</taxon>
        <taxon>Viridiplantae</taxon>
        <taxon>Chlorophyta</taxon>
        <taxon>core chlorophytes</taxon>
        <taxon>Chlorophyceae</taxon>
        <taxon>CS clade</taxon>
        <taxon>Chlamydomonadales</taxon>
        <taxon>Tetrabaenaceae</taxon>
        <taxon>Tetrabaena</taxon>
    </lineage>
</organism>
<dbReference type="Proteomes" id="UP000236333">
    <property type="component" value="Unassembled WGS sequence"/>
</dbReference>
<gene>
    <name evidence="2" type="ORF">TSOC_009845</name>
</gene>
<proteinExistence type="predicted"/>
<accession>A0A2J7ZUT6</accession>
<name>A0A2J7ZUT6_9CHLO</name>
<sequence length="66" mass="7037">MADASVQKLASFKRSMSCQVPNPTSDPSALEPEPQVEGAQTPTMAEVDAAFEKALEALQKPDEEST</sequence>
<dbReference type="OrthoDB" id="539436at2759"/>
<comment type="caution">
    <text evidence="2">The sequence shown here is derived from an EMBL/GenBank/DDBJ whole genome shotgun (WGS) entry which is preliminary data.</text>
</comment>
<dbReference type="EMBL" id="PGGS01000432">
    <property type="protein sequence ID" value="PNH04036.1"/>
    <property type="molecule type" value="Genomic_DNA"/>
</dbReference>
<feature type="region of interest" description="Disordered" evidence="1">
    <location>
        <begin position="1"/>
        <end position="41"/>
    </location>
</feature>
<keyword evidence="3" id="KW-1185">Reference proteome</keyword>
<evidence type="ECO:0000256" key="1">
    <source>
        <dbReference type="SAM" id="MobiDB-lite"/>
    </source>
</evidence>
<dbReference type="AlphaFoldDB" id="A0A2J7ZUT6"/>
<evidence type="ECO:0000313" key="3">
    <source>
        <dbReference type="Proteomes" id="UP000236333"/>
    </source>
</evidence>
<evidence type="ECO:0000313" key="2">
    <source>
        <dbReference type="EMBL" id="PNH04036.1"/>
    </source>
</evidence>
<reference evidence="2 3" key="1">
    <citation type="journal article" date="2017" name="Mol. Biol. Evol.">
        <title>The 4-celled Tetrabaena socialis nuclear genome reveals the essential components for genetic control of cell number at the origin of multicellularity in the volvocine lineage.</title>
        <authorList>
            <person name="Featherston J."/>
            <person name="Arakaki Y."/>
            <person name="Hanschen E.R."/>
            <person name="Ferris P.J."/>
            <person name="Michod R.E."/>
            <person name="Olson B.J.S.C."/>
            <person name="Nozaki H."/>
            <person name="Durand P.M."/>
        </authorList>
    </citation>
    <scope>NUCLEOTIDE SEQUENCE [LARGE SCALE GENOMIC DNA]</scope>
    <source>
        <strain evidence="2 3">NIES-571</strain>
    </source>
</reference>